<dbReference type="InterPro" id="IPR035902">
    <property type="entry name" value="Nuc_phospho_transferase"/>
</dbReference>
<dbReference type="InterPro" id="IPR018090">
    <property type="entry name" value="Pyrmidine_PPas_bac/euk"/>
</dbReference>
<dbReference type="eggNOG" id="COG0213">
    <property type="taxonomic scope" value="Bacteria"/>
</dbReference>
<evidence type="ECO:0000256" key="7">
    <source>
        <dbReference type="ARBA" id="ARBA00022676"/>
    </source>
</evidence>
<dbReference type="EC" id="2.4.2.2" evidence="5"/>
<dbReference type="GO" id="GO:0005829">
    <property type="term" value="C:cytosol"/>
    <property type="evidence" value="ECO:0007669"/>
    <property type="project" value="TreeGrafter"/>
</dbReference>
<dbReference type="InterPro" id="IPR000312">
    <property type="entry name" value="Glycosyl_Trfase_fam3"/>
</dbReference>
<comment type="catalytic activity">
    <reaction evidence="10">
        <text>thymidine + phosphate = 2-deoxy-alpha-D-ribose 1-phosphate + thymine</text>
        <dbReference type="Rhea" id="RHEA:16037"/>
        <dbReference type="ChEBI" id="CHEBI:17748"/>
        <dbReference type="ChEBI" id="CHEBI:17821"/>
        <dbReference type="ChEBI" id="CHEBI:43474"/>
        <dbReference type="ChEBI" id="CHEBI:57259"/>
        <dbReference type="EC" id="2.4.2.2"/>
    </reaction>
</comment>
<evidence type="ECO:0000313" key="14">
    <source>
        <dbReference type="Proteomes" id="UP000003505"/>
    </source>
</evidence>
<dbReference type="STRING" id="546271.Selsp_2199"/>
<comment type="subunit">
    <text evidence="4">Homodimer.</text>
</comment>
<protein>
    <recommendedName>
        <fullName evidence="6">Pyrimidine-nucleoside phosphorylase</fullName>
        <ecNumber evidence="5">2.4.2.2</ecNumber>
    </recommendedName>
</protein>
<organism evidence="13 14">
    <name type="scientific">Selenomonas sputigena (strain ATCC 35185 / DSM 20758 / CCUG 44933 / VPI D19B-28)</name>
    <dbReference type="NCBI Taxonomy" id="546271"/>
    <lineage>
        <taxon>Bacteria</taxon>
        <taxon>Bacillati</taxon>
        <taxon>Bacillota</taxon>
        <taxon>Negativicutes</taxon>
        <taxon>Selenomonadales</taxon>
        <taxon>Selenomonadaceae</taxon>
        <taxon>Selenomonas</taxon>
    </lineage>
</organism>
<comment type="catalytic activity">
    <reaction evidence="1">
        <text>2'-deoxyuridine + phosphate = 2-deoxy-alpha-D-ribose 1-phosphate + uracil</text>
        <dbReference type="Rhea" id="RHEA:22824"/>
        <dbReference type="ChEBI" id="CHEBI:16450"/>
        <dbReference type="ChEBI" id="CHEBI:17568"/>
        <dbReference type="ChEBI" id="CHEBI:43474"/>
        <dbReference type="ChEBI" id="CHEBI:57259"/>
        <dbReference type="EC" id="2.4.2.2"/>
    </reaction>
</comment>
<dbReference type="SUPFAM" id="SSF47648">
    <property type="entry name" value="Nucleoside phosphorylase/phosphoribosyltransferase N-terminal domain"/>
    <property type="match status" value="1"/>
</dbReference>
<evidence type="ECO:0000313" key="12">
    <source>
        <dbReference type="EMBL" id="AEC01145.1"/>
    </source>
</evidence>
<dbReference type="PROSITE" id="PS00647">
    <property type="entry name" value="THYMID_PHOSPHORYLASE"/>
    <property type="match status" value="1"/>
</dbReference>
<dbReference type="HOGENOM" id="CLU_025040_0_1_9"/>
<keyword evidence="15" id="KW-1185">Reference proteome</keyword>
<dbReference type="NCBIfam" id="NF004490">
    <property type="entry name" value="PRK05820.1"/>
    <property type="match status" value="1"/>
</dbReference>
<dbReference type="InterPro" id="IPR017459">
    <property type="entry name" value="Glycosyl_Trfase_fam3_N_dom"/>
</dbReference>
<dbReference type="InterPro" id="IPR036320">
    <property type="entry name" value="Glycosyl_Trfase_fam3_N_dom_sf"/>
</dbReference>
<dbReference type="GO" id="GO:0004645">
    <property type="term" value="F:1,4-alpha-oligoglucan phosphorylase activity"/>
    <property type="evidence" value="ECO:0007669"/>
    <property type="project" value="InterPro"/>
</dbReference>
<dbReference type="Gene3D" id="3.40.1030.10">
    <property type="entry name" value="Nucleoside phosphorylase/phosphoribosyltransferase catalytic domain"/>
    <property type="match status" value="1"/>
</dbReference>
<dbReference type="OrthoDB" id="9763887at2"/>
<evidence type="ECO:0000313" key="15">
    <source>
        <dbReference type="Proteomes" id="UP000011124"/>
    </source>
</evidence>
<dbReference type="InterPro" id="IPR017872">
    <property type="entry name" value="Pyrmidine_PPase_CS"/>
</dbReference>
<evidence type="ECO:0000313" key="13">
    <source>
        <dbReference type="EMBL" id="EEX76687.1"/>
    </source>
</evidence>
<comment type="similarity">
    <text evidence="3">Belongs to the thymidine/pyrimidine-nucleoside phosphorylase family.</text>
</comment>
<dbReference type="InterPro" id="IPR013102">
    <property type="entry name" value="PYNP_C"/>
</dbReference>
<evidence type="ECO:0000256" key="8">
    <source>
        <dbReference type="ARBA" id="ARBA00022679"/>
    </source>
</evidence>
<evidence type="ECO:0000256" key="6">
    <source>
        <dbReference type="ARBA" id="ARBA00014680"/>
    </source>
</evidence>
<name>C9LX11_SELS3</name>
<dbReference type="KEGG" id="ssg:Selsp_2199"/>
<proteinExistence type="inferred from homology"/>
<dbReference type="GO" id="GO:0006206">
    <property type="term" value="P:pyrimidine nucleobase metabolic process"/>
    <property type="evidence" value="ECO:0007669"/>
    <property type="project" value="InterPro"/>
</dbReference>
<dbReference type="FunFam" id="3.40.1030.10:FF:000003">
    <property type="entry name" value="Pyrimidine-nucleoside phosphorylase"/>
    <property type="match status" value="1"/>
</dbReference>
<gene>
    <name evidence="13" type="primary">pyn</name>
    <name evidence="12" type="ordered locus">Selsp_2199</name>
    <name evidence="13" type="ORF">SELSPUOL_02017</name>
</gene>
<dbReference type="Proteomes" id="UP000003505">
    <property type="component" value="Unassembled WGS sequence"/>
</dbReference>
<dbReference type="PIRSF" id="PIRSF000478">
    <property type="entry name" value="TP_PyNP"/>
    <property type="match status" value="1"/>
</dbReference>
<keyword evidence="7 13" id="KW-0328">Glycosyltransferase</keyword>
<dbReference type="SUPFAM" id="SSF52418">
    <property type="entry name" value="Nucleoside phosphorylase/phosphoribosyltransferase catalytic domain"/>
    <property type="match status" value="1"/>
</dbReference>
<reference evidence="12 15" key="2">
    <citation type="submission" date="2011-04" db="EMBL/GenBank/DDBJ databases">
        <title>The complete genome of Selenomonas sputigena DSM 20758.</title>
        <authorList>
            <consortium name="US DOE Joint Genome Institute (JGI-PGF)"/>
            <person name="Lucas S."/>
            <person name="Copeland A."/>
            <person name="Lapidus A."/>
            <person name="Bruce D."/>
            <person name="Goodwin L."/>
            <person name="Pitluck S."/>
            <person name="Peters L."/>
            <person name="Kyrpides N."/>
            <person name="Mavromatis K."/>
            <person name="Ivanova N."/>
            <person name="Ovchinnikova G."/>
            <person name="Teshima H."/>
            <person name="Detter J.C."/>
            <person name="Tapia R."/>
            <person name="Han C."/>
            <person name="Land M."/>
            <person name="Hauser L."/>
            <person name="Markowitz V."/>
            <person name="Cheng J.-F."/>
            <person name="Hugenholtz P."/>
            <person name="Woyke T."/>
            <person name="Wu D."/>
            <person name="Gronow S."/>
            <person name="Wellnitz S."/>
            <person name="Schneider S."/>
            <person name="Klenk H.-P."/>
            <person name="Eisen J.A."/>
        </authorList>
    </citation>
    <scope>NUCLEOTIDE SEQUENCE [LARGE SCALE GENOMIC DNA]</scope>
    <source>
        <strain evidence="12">ATCC 35185</strain>
        <strain evidence="15">ATCC 35185 / DSM 20758 / VPI D19B-28</strain>
    </source>
</reference>
<dbReference type="NCBIfam" id="TIGR02644">
    <property type="entry name" value="Y_phosphoryl"/>
    <property type="match status" value="1"/>
</dbReference>
<dbReference type="SMART" id="SM00941">
    <property type="entry name" value="PYNP_C"/>
    <property type="match status" value="1"/>
</dbReference>
<evidence type="ECO:0000256" key="1">
    <source>
        <dbReference type="ARBA" id="ARBA00001066"/>
    </source>
</evidence>
<evidence type="ECO:0000256" key="4">
    <source>
        <dbReference type="ARBA" id="ARBA00011738"/>
    </source>
</evidence>
<evidence type="ECO:0000256" key="9">
    <source>
        <dbReference type="ARBA" id="ARBA00048453"/>
    </source>
</evidence>
<dbReference type="EMBL" id="ACKP02000046">
    <property type="protein sequence ID" value="EEX76687.1"/>
    <property type="molecule type" value="Genomic_DNA"/>
</dbReference>
<dbReference type="Pfam" id="PF00591">
    <property type="entry name" value="Glycos_transf_3"/>
    <property type="match status" value="1"/>
</dbReference>
<dbReference type="Pfam" id="PF02885">
    <property type="entry name" value="Glycos_trans_3N"/>
    <property type="match status" value="1"/>
</dbReference>
<dbReference type="Gene3D" id="1.20.970.10">
    <property type="entry name" value="Transferase, Pyrimidine Nucleoside Phosphorylase, Chain C"/>
    <property type="match status" value="1"/>
</dbReference>
<evidence type="ECO:0000259" key="11">
    <source>
        <dbReference type="SMART" id="SM00941"/>
    </source>
</evidence>
<dbReference type="EMBL" id="CP002637">
    <property type="protein sequence ID" value="AEC01145.1"/>
    <property type="molecule type" value="Genomic_DNA"/>
</dbReference>
<dbReference type="PANTHER" id="PTHR10515:SF0">
    <property type="entry name" value="THYMIDINE PHOSPHORYLASE"/>
    <property type="match status" value="1"/>
</dbReference>
<reference evidence="13 14" key="1">
    <citation type="submission" date="2009-09" db="EMBL/GenBank/DDBJ databases">
        <authorList>
            <person name="Weinstock G."/>
            <person name="Sodergren E."/>
            <person name="Clifton S."/>
            <person name="Fulton L."/>
            <person name="Fulton B."/>
            <person name="Courtney L."/>
            <person name="Fronick C."/>
            <person name="Harrison M."/>
            <person name="Strong C."/>
            <person name="Farmer C."/>
            <person name="Delahaunty K."/>
            <person name="Markovic C."/>
            <person name="Hall O."/>
            <person name="Minx P."/>
            <person name="Tomlinson C."/>
            <person name="Mitreva M."/>
            <person name="Nelson J."/>
            <person name="Hou S."/>
            <person name="Wollam A."/>
            <person name="Pepin K.H."/>
            <person name="Johnson M."/>
            <person name="Bhonagiri V."/>
            <person name="Nash W.E."/>
            <person name="Warren W."/>
            <person name="Chinwalla A."/>
            <person name="Mardis E.R."/>
            <person name="Wilson R.K."/>
        </authorList>
    </citation>
    <scope>NUCLEOTIDE SEQUENCE [LARGE SCALE GENOMIC DNA]</scope>
    <source>
        <strain evidence="13">ATCC 35185</strain>
        <strain evidence="14">ATCC 35185 / DSM 20758 / VPI D19B-28</strain>
    </source>
</reference>
<accession>C9LX11</accession>
<dbReference type="GO" id="GO:0009032">
    <property type="term" value="F:thymidine phosphorylase activity"/>
    <property type="evidence" value="ECO:0007669"/>
    <property type="project" value="TreeGrafter"/>
</dbReference>
<dbReference type="InterPro" id="IPR000053">
    <property type="entry name" value="Thymidine/pyrmidine_PPase"/>
</dbReference>
<evidence type="ECO:0000256" key="3">
    <source>
        <dbReference type="ARBA" id="ARBA00006915"/>
    </source>
</evidence>
<dbReference type="GO" id="GO:0006213">
    <property type="term" value="P:pyrimidine nucleoside metabolic process"/>
    <property type="evidence" value="ECO:0007669"/>
    <property type="project" value="InterPro"/>
</dbReference>
<dbReference type="Gene3D" id="3.90.1170.30">
    <property type="entry name" value="Pyrimidine nucleoside phosphorylase-like, C-terminal domain"/>
    <property type="match status" value="1"/>
</dbReference>
<evidence type="ECO:0000256" key="10">
    <source>
        <dbReference type="ARBA" id="ARBA00048525"/>
    </source>
</evidence>
<dbReference type="InterPro" id="IPR036566">
    <property type="entry name" value="PYNP-like_C_sf"/>
</dbReference>
<comment type="catalytic activity">
    <reaction evidence="9">
        <text>uridine + phosphate = alpha-D-ribose 1-phosphate + uracil</text>
        <dbReference type="Rhea" id="RHEA:24388"/>
        <dbReference type="ChEBI" id="CHEBI:16704"/>
        <dbReference type="ChEBI" id="CHEBI:17568"/>
        <dbReference type="ChEBI" id="CHEBI:43474"/>
        <dbReference type="ChEBI" id="CHEBI:57720"/>
        <dbReference type="EC" id="2.4.2.2"/>
    </reaction>
</comment>
<evidence type="ECO:0000256" key="5">
    <source>
        <dbReference type="ARBA" id="ARBA00011889"/>
    </source>
</evidence>
<dbReference type="PANTHER" id="PTHR10515">
    <property type="entry name" value="THYMIDINE PHOSPHORYLASE"/>
    <property type="match status" value="1"/>
</dbReference>
<dbReference type="Pfam" id="PF07831">
    <property type="entry name" value="PYNP_C"/>
    <property type="match status" value="1"/>
</dbReference>
<keyword evidence="8 13" id="KW-0808">Transferase</keyword>
<dbReference type="AlphaFoldDB" id="C9LX11"/>
<dbReference type="SUPFAM" id="SSF54680">
    <property type="entry name" value="Pyrimidine nucleoside phosphorylase C-terminal domain"/>
    <property type="match status" value="1"/>
</dbReference>
<feature type="domain" description="Pyrimidine nucleoside phosphorylase C-terminal" evidence="11">
    <location>
        <begin position="344"/>
        <end position="418"/>
    </location>
</feature>
<sequence>MRMYDLITKKKRGEPLAASEICAMVEGFTKGEIPDYQMAAMLMAICFRSMTEEEMRALTLAMAASGDEVDLSAFGGSTVDKHSTGGVGDKTTLIACPIVAAAGGRIAKMSGRGLGHTGGTVDKLESIPGFQTTLSREDFFAVIEKTGLSLIGQSGELAPADKKLYALRDVTATVDSIPLIAASIMSKKLAAGSAAIVLDVKTGSGAFMKTLDDALALARAMVAIGEGAGRKTSAVITDMDVPLGSAVGNALEVAEAMEVLQGRGPADLREVSLALAADMLRLIGRGDFAECQRLAEKAIEDGSAFCTFAAMVEAQGGDASCLDDPGKLPQAAFHLEILADRAGYITHMDAETIGRAACMLGAGRETKESVIDHAAGIRILKKTGEAIEAKEVLAVLCTNDESRLAPAAACYTRALEIAAEPPEKRPRIFARVTKESFGHAERAHEEAAKDVMSDALLAEIRAAMARREEKEGGADGR</sequence>
<evidence type="ECO:0000256" key="2">
    <source>
        <dbReference type="ARBA" id="ARBA00003877"/>
    </source>
</evidence>
<dbReference type="Proteomes" id="UP000011124">
    <property type="component" value="Chromosome"/>
</dbReference>
<comment type="function">
    <text evidence="2">Catalyzes phosphorolysis of the pyrimidine nucleosides uridine, thymidine and 2'-deoxyuridine with the formation of the corresponding pyrimidine base and ribose-1-phosphate.</text>
</comment>
<dbReference type="RefSeq" id="WP_006193337.1">
    <property type="nucleotide sequence ID" value="NC_015437.1"/>
</dbReference>